<dbReference type="RefSeq" id="WP_376850671.1">
    <property type="nucleotide sequence ID" value="NZ_JBHSMF010000009.1"/>
</dbReference>
<protein>
    <recommendedName>
        <fullName evidence="3">DUF4124 domain-containing protein</fullName>
    </recommendedName>
</protein>
<accession>A0ABW0NF54</accession>
<evidence type="ECO:0008006" key="3">
    <source>
        <dbReference type="Google" id="ProtNLM"/>
    </source>
</evidence>
<keyword evidence="2" id="KW-1185">Reference proteome</keyword>
<dbReference type="Proteomes" id="UP001596037">
    <property type="component" value="Unassembled WGS sequence"/>
</dbReference>
<dbReference type="EMBL" id="JBHSMF010000009">
    <property type="protein sequence ID" value="MFC5498581.1"/>
    <property type="molecule type" value="Genomic_DNA"/>
</dbReference>
<organism evidence="1 2">
    <name type="scientific">Caenimonas terrae</name>
    <dbReference type="NCBI Taxonomy" id="696074"/>
    <lineage>
        <taxon>Bacteria</taxon>
        <taxon>Pseudomonadati</taxon>
        <taxon>Pseudomonadota</taxon>
        <taxon>Betaproteobacteria</taxon>
        <taxon>Burkholderiales</taxon>
        <taxon>Comamonadaceae</taxon>
        <taxon>Caenimonas</taxon>
    </lineage>
</organism>
<gene>
    <name evidence="1" type="ORF">ACFPOE_13625</name>
</gene>
<evidence type="ECO:0000313" key="1">
    <source>
        <dbReference type="EMBL" id="MFC5498581.1"/>
    </source>
</evidence>
<name>A0ABW0NF54_9BURK</name>
<sequence>MPIDTDAQSRPLLSWTARFRPSESKWTTPAIAACIALTVMFAADASAEVHKCVKEGQASYQEQPCAGQGGADTTVQTFKPSPWVGCYQSEGPMLDRVGTRQEAMEVSQDGGTLYSAMGSDGPYQLRLIWAPSSPRQLRLIKEAIGGKERDGIEVTHGLFMSGATKGPEVHDAPEDQDVMGYWWIRGLDIEGDPMHHLPRTKETLRTSKEFLYFLAPGVFQKASMVPCAVNR</sequence>
<reference evidence="2" key="1">
    <citation type="journal article" date="2019" name="Int. J. Syst. Evol. Microbiol.">
        <title>The Global Catalogue of Microorganisms (GCM) 10K type strain sequencing project: providing services to taxonomists for standard genome sequencing and annotation.</title>
        <authorList>
            <consortium name="The Broad Institute Genomics Platform"/>
            <consortium name="The Broad Institute Genome Sequencing Center for Infectious Disease"/>
            <person name="Wu L."/>
            <person name="Ma J."/>
        </authorList>
    </citation>
    <scope>NUCLEOTIDE SEQUENCE [LARGE SCALE GENOMIC DNA]</scope>
    <source>
        <strain evidence="2">CCUG 57401</strain>
    </source>
</reference>
<comment type="caution">
    <text evidence="1">The sequence shown here is derived from an EMBL/GenBank/DDBJ whole genome shotgun (WGS) entry which is preliminary data.</text>
</comment>
<evidence type="ECO:0000313" key="2">
    <source>
        <dbReference type="Proteomes" id="UP001596037"/>
    </source>
</evidence>
<proteinExistence type="predicted"/>